<dbReference type="Proteomes" id="UP000032025">
    <property type="component" value="Unassembled WGS sequence"/>
</dbReference>
<keyword evidence="2" id="KW-1185">Reference proteome</keyword>
<comment type="caution">
    <text evidence="1">The sequence shown here is derived from an EMBL/GenBank/DDBJ whole genome shotgun (WGS) entry which is preliminary data.</text>
</comment>
<protein>
    <submittedName>
        <fullName evidence="1">DNA, contig: SP623</fullName>
    </submittedName>
</protein>
<dbReference type="AlphaFoldDB" id="A0A0C9N2D0"/>
<organism evidence="1 2">
    <name type="scientific">Sphingomonas paucimobilis NBRC 13935</name>
    <dbReference type="NCBI Taxonomy" id="1219050"/>
    <lineage>
        <taxon>Bacteria</taxon>
        <taxon>Pseudomonadati</taxon>
        <taxon>Pseudomonadota</taxon>
        <taxon>Alphaproteobacteria</taxon>
        <taxon>Sphingomonadales</taxon>
        <taxon>Sphingomonadaceae</taxon>
        <taxon>Sphingomonas</taxon>
    </lineage>
</organism>
<evidence type="ECO:0000313" key="2">
    <source>
        <dbReference type="Proteomes" id="UP000032025"/>
    </source>
</evidence>
<proteinExistence type="predicted"/>
<dbReference type="EMBL" id="BBJS01000023">
    <property type="protein sequence ID" value="GAN13684.1"/>
    <property type="molecule type" value="Genomic_DNA"/>
</dbReference>
<name>A0A0C9N2D0_SPHPI</name>
<evidence type="ECO:0000313" key="1">
    <source>
        <dbReference type="EMBL" id="GAN13684.1"/>
    </source>
</evidence>
<gene>
    <name evidence="1" type="ORF">SP6_23_00850</name>
</gene>
<reference evidence="1 2" key="1">
    <citation type="submission" date="2014-08" db="EMBL/GenBank/DDBJ databases">
        <title>Whole genome shotgun sequence of Sphingomonas paucimobilis NBRC 13935.</title>
        <authorList>
            <person name="Hosoyama A."/>
            <person name="Hashimoto M."/>
            <person name="Hosoyama Y."/>
            <person name="Noguchi M."/>
            <person name="Uohara A."/>
            <person name="Ohji S."/>
            <person name="Katano-Makiyama Y."/>
            <person name="Ichikawa N."/>
            <person name="Kimura A."/>
            <person name="Yamazoe A."/>
            <person name="Fujita N."/>
        </authorList>
    </citation>
    <scope>NUCLEOTIDE SEQUENCE [LARGE SCALE GENOMIC DNA]</scope>
    <source>
        <strain evidence="1 2">NBRC 13935</strain>
    </source>
</reference>
<accession>A0A0C9N2D0</accession>
<sequence>MTWRLSRLGAVRLGFDVDLAKGDDSLRHCVERETDLRAASDATGLEVLPRVDYCAAELVFLLDAA</sequence>